<dbReference type="PANTHER" id="PTHR10357:SF205">
    <property type="entry name" value="O-GLYCOSYL HYDROLASE FAMILY 13"/>
    <property type="match status" value="1"/>
</dbReference>
<dbReference type="InterPro" id="IPR006047">
    <property type="entry name" value="GH13_cat_dom"/>
</dbReference>
<dbReference type="SUPFAM" id="SSF51445">
    <property type="entry name" value="(Trans)glycosidases"/>
    <property type="match status" value="1"/>
</dbReference>
<dbReference type="Proteomes" id="UP000289703">
    <property type="component" value="Unassembled WGS sequence"/>
</dbReference>
<accession>A0A4Q1JPR1</accession>
<protein>
    <submittedName>
        <fullName evidence="2">Alpha-amylase</fullName>
    </submittedName>
</protein>
<dbReference type="PANTHER" id="PTHR10357">
    <property type="entry name" value="ALPHA-AMYLASE FAMILY MEMBER"/>
    <property type="match status" value="1"/>
</dbReference>
<comment type="caution">
    <text evidence="2">The sequence shown here is derived from an EMBL/GenBank/DDBJ whole genome shotgun (WGS) entry which is preliminary data.</text>
</comment>
<sequence length="563" mass="65395">MKPVIYQIFTRLFGNTNKDCIWNGSRDRNGVGKMNDITEKALSEIHQLGITHIWYTGIIEHALVEGYPEYDIPNGNPLLVKGKAGSPYAIKDYYDVDPDLAVDVGRRIEEFKDLIERTHQSDMKVIIDFVPNHLAREYYSDEKPDGVNDFGEDDDVSKAFDQNNNFYYLPDEYLVLPDELLQEQPHVNYYEYPAKATGNDIFSPYLSKNDWYETVKLNYGVDYLNERSTHFDPIPDTWIKMEQVISYWAAMGVDAFRCDMAEMVPVEFWNWLIPLAKSKYPELIFIAEVYDPDQYDNYIDKGKFDYLYDKVGLYDILKNVIQGHSWASAISQSWQGLNGKDAYMLRFLENHDEQRIVSPYFAGDPWKAISAMIVTATLNKGPLMLYFGQELGEAAEGTSGFSGDDGRTTIFDYWCVIQHQKWMNYGKFDGRQLQASEKELRNCYREIIAVSQNDAVVNGEFYDLMWFNPHSEEFDHSKIYAYLRYSKKQNLLILTNFDDRARELRLRIPEHAFELIGIDKNESLSLKVDRAKSEVISCEEFINSGNVFKLSKWGFLICEMSVI</sequence>
<dbReference type="GO" id="GO:0004556">
    <property type="term" value="F:alpha-amylase activity"/>
    <property type="evidence" value="ECO:0007669"/>
    <property type="project" value="TreeGrafter"/>
</dbReference>
<proteinExistence type="predicted"/>
<keyword evidence="3" id="KW-1185">Reference proteome</keyword>
<dbReference type="SMART" id="SM00642">
    <property type="entry name" value="Aamy"/>
    <property type="match status" value="1"/>
</dbReference>
<feature type="domain" description="Glycosyl hydrolase family 13 catalytic" evidence="1">
    <location>
        <begin position="7"/>
        <end position="427"/>
    </location>
</feature>
<dbReference type="Gene3D" id="2.60.40.1180">
    <property type="entry name" value="Golgi alpha-mannosidase II"/>
    <property type="match status" value="1"/>
</dbReference>
<reference evidence="2 3" key="1">
    <citation type="submission" date="2019-01" db="EMBL/GenBank/DDBJ databases">
        <title>Ancylomarina salipaludis sp. nov., isolated from a salt marsh.</title>
        <authorList>
            <person name="Yoon J.-H."/>
        </authorList>
    </citation>
    <scope>NUCLEOTIDE SEQUENCE [LARGE SCALE GENOMIC DNA]</scope>
    <source>
        <strain evidence="2 3">SHSM-M15</strain>
    </source>
</reference>
<dbReference type="Pfam" id="PF00128">
    <property type="entry name" value="Alpha-amylase"/>
    <property type="match status" value="1"/>
</dbReference>
<dbReference type="CDD" id="cd11349">
    <property type="entry name" value="AmyAc_3"/>
    <property type="match status" value="1"/>
</dbReference>
<name>A0A4Q1JPR1_9BACT</name>
<dbReference type="EMBL" id="SAXA01000003">
    <property type="protein sequence ID" value="RXQ96216.1"/>
    <property type="molecule type" value="Genomic_DNA"/>
</dbReference>
<evidence type="ECO:0000313" key="2">
    <source>
        <dbReference type="EMBL" id="RXQ96216.1"/>
    </source>
</evidence>
<organism evidence="2 3">
    <name type="scientific">Ancylomarina salipaludis</name>
    <dbReference type="NCBI Taxonomy" id="2501299"/>
    <lineage>
        <taxon>Bacteria</taxon>
        <taxon>Pseudomonadati</taxon>
        <taxon>Bacteroidota</taxon>
        <taxon>Bacteroidia</taxon>
        <taxon>Marinilabiliales</taxon>
        <taxon>Marinifilaceae</taxon>
        <taxon>Ancylomarina</taxon>
    </lineage>
</organism>
<dbReference type="AlphaFoldDB" id="A0A4Q1JPR1"/>
<evidence type="ECO:0000313" key="3">
    <source>
        <dbReference type="Proteomes" id="UP000289703"/>
    </source>
</evidence>
<gene>
    <name evidence="2" type="ORF">EO244_05120</name>
</gene>
<dbReference type="OrthoDB" id="9805159at2"/>
<evidence type="ECO:0000259" key="1">
    <source>
        <dbReference type="SMART" id="SM00642"/>
    </source>
</evidence>
<dbReference type="InterPro" id="IPR017853">
    <property type="entry name" value="GH"/>
</dbReference>
<dbReference type="GO" id="GO:0009313">
    <property type="term" value="P:oligosaccharide catabolic process"/>
    <property type="evidence" value="ECO:0007669"/>
    <property type="project" value="TreeGrafter"/>
</dbReference>
<dbReference type="Gene3D" id="3.20.20.80">
    <property type="entry name" value="Glycosidases"/>
    <property type="match status" value="2"/>
</dbReference>
<dbReference type="InterPro" id="IPR013780">
    <property type="entry name" value="Glyco_hydro_b"/>
</dbReference>
<dbReference type="RefSeq" id="WP_129253577.1">
    <property type="nucleotide sequence ID" value="NZ_SAXA01000003.1"/>
</dbReference>